<organism evidence="1 2">
    <name type="scientific">Devosia chinhatensis</name>
    <dbReference type="NCBI Taxonomy" id="429727"/>
    <lineage>
        <taxon>Bacteria</taxon>
        <taxon>Pseudomonadati</taxon>
        <taxon>Pseudomonadota</taxon>
        <taxon>Alphaproteobacteria</taxon>
        <taxon>Hyphomicrobiales</taxon>
        <taxon>Devosiaceae</taxon>
        <taxon>Devosia</taxon>
    </lineage>
</organism>
<dbReference type="PATRIC" id="fig|429727.3.peg.172"/>
<dbReference type="RefSeq" id="WP_046103348.1">
    <property type="nucleotide sequence ID" value="NZ_JZEY01000054.1"/>
</dbReference>
<protein>
    <submittedName>
        <fullName evidence="1">Uncharacterized protein</fullName>
    </submittedName>
</protein>
<dbReference type="AlphaFoldDB" id="A0A0F5FJD3"/>
<dbReference type="SUPFAM" id="SSF160424">
    <property type="entry name" value="BH3703-like"/>
    <property type="match status" value="1"/>
</dbReference>
<dbReference type="OrthoDB" id="7949389at2"/>
<reference evidence="1 2" key="1">
    <citation type="submission" date="2015-03" db="EMBL/GenBank/DDBJ databases">
        <authorList>
            <person name="Hassan Y."/>
            <person name="Lepp D."/>
            <person name="Li X.-Z."/>
            <person name="Zhou T."/>
        </authorList>
    </citation>
    <scope>NUCLEOTIDE SEQUENCE [LARGE SCALE GENOMIC DNA]</scope>
    <source>
        <strain evidence="1 2">IPL18</strain>
    </source>
</reference>
<comment type="caution">
    <text evidence="1">The sequence shown here is derived from an EMBL/GenBank/DDBJ whole genome shotgun (WGS) entry which is preliminary data.</text>
</comment>
<dbReference type="EMBL" id="JZEY01000054">
    <property type="protein sequence ID" value="KKB08660.1"/>
    <property type="molecule type" value="Genomic_DNA"/>
</dbReference>
<dbReference type="Proteomes" id="UP000033649">
    <property type="component" value="Unassembled WGS sequence"/>
</dbReference>
<gene>
    <name evidence="1" type="ORF">VE26_00775</name>
</gene>
<dbReference type="InterPro" id="IPR036170">
    <property type="entry name" value="YezG-like_sf"/>
</dbReference>
<proteinExistence type="predicted"/>
<dbReference type="STRING" id="429727.VE26_00775"/>
<evidence type="ECO:0000313" key="2">
    <source>
        <dbReference type="Proteomes" id="UP000033649"/>
    </source>
</evidence>
<name>A0A0F5FJD3_9HYPH</name>
<evidence type="ECO:0000313" key="1">
    <source>
        <dbReference type="EMBL" id="KKB08660.1"/>
    </source>
</evidence>
<accession>A0A0F5FJD3</accession>
<keyword evidence="2" id="KW-1185">Reference proteome</keyword>
<sequence length="157" mass="17709">MSQMFKRLFSRFEKRRSGPNLPALQAEIVRRLANDVTDLHEGSWEGREWVYLALNHEVLIEEGRRSSSQAVVLAHLPGAELESLGFRLSRESKEALLALRDAMADDGAEPWTVLDLTVERSGHYEFSFGYGPPPRLNGDLLHSPLQGLLGRYHAART</sequence>